<protein>
    <submittedName>
        <fullName evidence="2">Transposase</fullName>
    </submittedName>
</protein>
<evidence type="ECO:0000259" key="1">
    <source>
        <dbReference type="Pfam" id="PF13613"/>
    </source>
</evidence>
<dbReference type="EMBL" id="AP018203">
    <property type="protein sequence ID" value="BAY54135.1"/>
    <property type="molecule type" value="Genomic_DNA"/>
</dbReference>
<accession>A0A1Z4JBH5</accession>
<dbReference type="Pfam" id="PF13613">
    <property type="entry name" value="HTH_Tnp_4"/>
    <property type="match status" value="1"/>
</dbReference>
<name>A0A1Z4JBH5_LEPBY</name>
<feature type="domain" description="Transposase Helix-turn-helix" evidence="1">
    <location>
        <begin position="84"/>
        <end position="114"/>
    </location>
</feature>
<keyword evidence="3" id="KW-1185">Reference proteome</keyword>
<proteinExistence type="predicted"/>
<gene>
    <name evidence="2" type="ORF">NIES2135_09490</name>
</gene>
<evidence type="ECO:0000313" key="2">
    <source>
        <dbReference type="EMBL" id="BAY54135.1"/>
    </source>
</evidence>
<organism evidence="2 3">
    <name type="scientific">Leptolyngbya boryana NIES-2135</name>
    <dbReference type="NCBI Taxonomy" id="1973484"/>
    <lineage>
        <taxon>Bacteria</taxon>
        <taxon>Bacillati</taxon>
        <taxon>Cyanobacteriota</taxon>
        <taxon>Cyanophyceae</taxon>
        <taxon>Leptolyngbyales</taxon>
        <taxon>Leptolyngbyaceae</taxon>
        <taxon>Leptolyngbya group</taxon>
        <taxon>Leptolyngbya</taxon>
    </lineage>
</organism>
<sequence length="169" mass="19106">MPCMIAFNICRRTYSNASEESSAKPSRKWSKSSNQSSCARGNVADKASLVSKINCSLRWHIGENIAPSYSIPYGGKPSYRIERQFHIGQSWGIHETTVGRIVRKIENILIQSGEFCLPGKKALHSAQTEWNILVVDVSESPIERPKKKQRPYYSGKQKWHTLKAQVVVD</sequence>
<dbReference type="Proteomes" id="UP000217895">
    <property type="component" value="Chromosome"/>
</dbReference>
<reference evidence="2 3" key="1">
    <citation type="submission" date="2017-06" db="EMBL/GenBank/DDBJ databases">
        <title>Genome sequencing of cyanobaciteial culture collection at National Institute for Environmental Studies (NIES).</title>
        <authorList>
            <person name="Hirose Y."/>
            <person name="Shimura Y."/>
            <person name="Fujisawa T."/>
            <person name="Nakamura Y."/>
            <person name="Kawachi M."/>
        </authorList>
    </citation>
    <scope>NUCLEOTIDE SEQUENCE [LARGE SCALE GENOMIC DNA]</scope>
    <source>
        <strain evidence="2 3">NIES-2135</strain>
    </source>
</reference>
<evidence type="ECO:0000313" key="3">
    <source>
        <dbReference type="Proteomes" id="UP000217895"/>
    </source>
</evidence>
<dbReference type="AlphaFoldDB" id="A0A1Z4JBH5"/>
<dbReference type="InterPro" id="IPR027805">
    <property type="entry name" value="Transposase_HTH_dom"/>
</dbReference>